<keyword evidence="2" id="KW-1003">Cell membrane</keyword>
<dbReference type="HOGENOM" id="CLU_619145_0_0_2"/>
<feature type="transmembrane region" description="Helical" evidence="7">
    <location>
        <begin position="376"/>
        <end position="394"/>
    </location>
</feature>
<feature type="transmembrane region" description="Helical" evidence="7">
    <location>
        <begin position="415"/>
        <end position="433"/>
    </location>
</feature>
<feature type="transmembrane region" description="Helical" evidence="7">
    <location>
        <begin position="125"/>
        <end position="151"/>
    </location>
</feature>
<organism evidence="8 9">
    <name type="scientific">Desulfurococcus amylolyticus (strain DSM 18924 / JCM 16383 / VKM B-2413 / 1221n)</name>
    <name type="common">Desulfurococcus kamchatkensis</name>
    <dbReference type="NCBI Taxonomy" id="490899"/>
    <lineage>
        <taxon>Archaea</taxon>
        <taxon>Thermoproteota</taxon>
        <taxon>Thermoprotei</taxon>
        <taxon>Desulfurococcales</taxon>
        <taxon>Desulfurococcaceae</taxon>
        <taxon>Desulfurococcus</taxon>
    </lineage>
</organism>
<evidence type="ECO:0000256" key="3">
    <source>
        <dbReference type="ARBA" id="ARBA00022679"/>
    </source>
</evidence>
<feature type="transmembrane region" description="Helical" evidence="7">
    <location>
        <begin position="258"/>
        <end position="275"/>
    </location>
</feature>
<evidence type="ECO:0000256" key="5">
    <source>
        <dbReference type="ARBA" id="ARBA00022989"/>
    </source>
</evidence>
<dbReference type="AlphaFoldDB" id="B8D6N8"/>
<reference evidence="8 9" key="1">
    <citation type="journal article" date="2009" name="J. Bacteriol.">
        <title>Complete genome sequence of the anaerobic, protein-degrading hyperthermophilic crenarchaeon Desulfurococcus kamchatkensis.</title>
        <authorList>
            <person name="Ravin N.V."/>
            <person name="Mardanov A.V."/>
            <person name="Beletsky A.V."/>
            <person name="Kublanov I.V."/>
            <person name="Kolganova T.V."/>
            <person name="Lebedinsky A.V."/>
            <person name="Chernyh N.A."/>
            <person name="Bonch-Osmolovskaya E.A."/>
            <person name="Skryabin K.G."/>
        </authorList>
    </citation>
    <scope>NUCLEOTIDE SEQUENCE [LARGE SCALE GENOMIC DNA]</scope>
    <source>
        <strain evidence="9">DSM 18924 / JCM 16383 / VKM B-2413 / 1221n</strain>
    </source>
</reference>
<evidence type="ECO:0000313" key="9">
    <source>
        <dbReference type="Proteomes" id="UP000006903"/>
    </source>
</evidence>
<keyword evidence="3 8" id="KW-0808">Transferase</keyword>
<protein>
    <submittedName>
        <fullName evidence="8">GPI mannosyltransferase 1 (S. cerevisiae)-like protein</fullName>
    </submittedName>
</protein>
<keyword evidence="5 7" id="KW-1133">Transmembrane helix</keyword>
<proteinExistence type="predicted"/>
<dbReference type="Proteomes" id="UP000006903">
    <property type="component" value="Chromosome"/>
</dbReference>
<dbReference type="Pfam" id="PF09594">
    <property type="entry name" value="GT87"/>
    <property type="match status" value="1"/>
</dbReference>
<feature type="transmembrane region" description="Helical" evidence="7">
    <location>
        <begin position="287"/>
        <end position="303"/>
    </location>
</feature>
<dbReference type="GO" id="GO:0005886">
    <property type="term" value="C:plasma membrane"/>
    <property type="evidence" value="ECO:0007669"/>
    <property type="project" value="UniProtKB-SubCell"/>
</dbReference>
<gene>
    <name evidence="8" type="ordered locus">DKAM_1443</name>
</gene>
<evidence type="ECO:0000256" key="2">
    <source>
        <dbReference type="ARBA" id="ARBA00022475"/>
    </source>
</evidence>
<evidence type="ECO:0000256" key="6">
    <source>
        <dbReference type="ARBA" id="ARBA00023136"/>
    </source>
</evidence>
<evidence type="ECO:0000313" key="8">
    <source>
        <dbReference type="EMBL" id="ACL11769.1"/>
    </source>
</evidence>
<evidence type="ECO:0000256" key="7">
    <source>
        <dbReference type="SAM" id="Phobius"/>
    </source>
</evidence>
<dbReference type="STRING" id="490899.DKAM_1443"/>
<evidence type="ECO:0000256" key="1">
    <source>
        <dbReference type="ARBA" id="ARBA00004651"/>
    </source>
</evidence>
<dbReference type="InterPro" id="IPR018584">
    <property type="entry name" value="GT87"/>
</dbReference>
<dbReference type="GO" id="GO:0016758">
    <property type="term" value="F:hexosyltransferase activity"/>
    <property type="evidence" value="ECO:0007669"/>
    <property type="project" value="InterPro"/>
</dbReference>
<sequence length="442" mass="51035">MKTGLNTSFLRREWRIIVANIVVFVLAVSGWNYYDVRYFINYWFDYFKEGRLLEIYSGPFRAKVAYPPLAVYLFISTHLIASSIDGNLAVKLIDKLPLIMAFNCIYFILRRRYGSSAGNLWLLNYIGYAIIASFQFDMVAVLFLLMGFIYLTEGRYVRSTIMIVLSALIKQLLAVFFLFIPLILLARRDYRNMAKSIGAAVLTASLFTLPFLIYDPWGFINKVVLFHGSRYPQQYSLWALPVYLSWFNLASLPSWLTWVWIIPFTLALLIVYVDFYRKGAPQDPDILLIYFTATSILLLLLNKVGNVNYYLWASLFITIYLSSYFPRLSSKLLSLYIFIPLLIGLIAGFFIEFTAAVVGDDILIVEDSNWVSAEQLIALSVGIDSIIYKFIIYIRSSPAFYTLFSILNNGRSISAVLITIIYNAYLIYMLILVTHHSRWFKH</sequence>
<dbReference type="GeneID" id="7171680"/>
<feature type="transmembrane region" description="Helical" evidence="7">
    <location>
        <begin position="163"/>
        <end position="184"/>
    </location>
</feature>
<dbReference type="eggNOG" id="arCOG06688">
    <property type="taxonomic scope" value="Archaea"/>
</dbReference>
<feature type="transmembrane region" description="Helical" evidence="7">
    <location>
        <begin position="196"/>
        <end position="214"/>
    </location>
</feature>
<keyword evidence="8" id="KW-0328">Glycosyltransferase</keyword>
<accession>B8D6N8</accession>
<dbReference type="KEGG" id="dka:DKAM_1443"/>
<feature type="transmembrane region" description="Helical" evidence="7">
    <location>
        <begin position="309"/>
        <end position="326"/>
    </location>
</feature>
<feature type="transmembrane region" description="Helical" evidence="7">
    <location>
        <begin position="16"/>
        <end position="34"/>
    </location>
</feature>
<keyword evidence="4 7" id="KW-0812">Transmembrane</keyword>
<name>B8D6N8_DESA1</name>
<dbReference type="RefSeq" id="WP_012609110.1">
    <property type="nucleotide sequence ID" value="NC_011766.1"/>
</dbReference>
<dbReference type="EMBL" id="CP001140">
    <property type="protein sequence ID" value="ACL11769.1"/>
    <property type="molecule type" value="Genomic_DNA"/>
</dbReference>
<keyword evidence="6 7" id="KW-0472">Membrane</keyword>
<feature type="transmembrane region" description="Helical" evidence="7">
    <location>
        <begin position="333"/>
        <end position="356"/>
    </location>
</feature>
<evidence type="ECO:0000256" key="4">
    <source>
        <dbReference type="ARBA" id="ARBA00022692"/>
    </source>
</evidence>
<comment type="subcellular location">
    <subcellularLocation>
        <location evidence="1">Cell membrane</location>
        <topology evidence="1">Multi-pass membrane protein</topology>
    </subcellularLocation>
</comment>